<evidence type="ECO:0000256" key="1">
    <source>
        <dbReference type="SAM" id="SignalP"/>
    </source>
</evidence>
<evidence type="ECO:0000313" key="2">
    <source>
        <dbReference type="EMBL" id="RZO77425.1"/>
    </source>
</evidence>
<evidence type="ECO:0008006" key="4">
    <source>
        <dbReference type="Google" id="ProtNLM"/>
    </source>
</evidence>
<dbReference type="SUPFAM" id="SSF51182">
    <property type="entry name" value="RmlC-like cupins"/>
    <property type="match status" value="1"/>
</dbReference>
<dbReference type="Gene3D" id="2.60.120.10">
    <property type="entry name" value="Jelly Rolls"/>
    <property type="match status" value="1"/>
</dbReference>
<sequence>MKIRKLTLIPFLLLVLGVPQLPSFAEEELPHAYPRIGVRTLFENERVYAWDVTWLPGISQPYHRHRYDLAAVYLRYGPIRITTLDGTENPQTPPFDIPRPFFQPAGVTHKEEMVRFPEDTPTRWAIMFDLKDVLGRRVDVIRGTEAAFPRSGAELAIDNERVLEWVHGWQEGQAGELMTYERDALQVFSEPGILEYTFASGVTLTEAYAVGDTRFIAAGTVRAERAVMGSPQAVTIELK</sequence>
<name>A0A520S4J9_9GAMM</name>
<organism evidence="2 3">
    <name type="scientific">OM182 bacterium</name>
    <dbReference type="NCBI Taxonomy" id="2510334"/>
    <lineage>
        <taxon>Bacteria</taxon>
        <taxon>Pseudomonadati</taxon>
        <taxon>Pseudomonadota</taxon>
        <taxon>Gammaproteobacteria</taxon>
        <taxon>OMG group</taxon>
        <taxon>OM182 clade</taxon>
    </lineage>
</organism>
<keyword evidence="1" id="KW-0732">Signal</keyword>
<feature type="chain" id="PRO_5021731557" description="Cupin domain-containing protein" evidence="1">
    <location>
        <begin position="26"/>
        <end position="239"/>
    </location>
</feature>
<dbReference type="AlphaFoldDB" id="A0A520S4J9"/>
<proteinExistence type="predicted"/>
<dbReference type="Proteomes" id="UP000320404">
    <property type="component" value="Unassembled WGS sequence"/>
</dbReference>
<feature type="signal peptide" evidence="1">
    <location>
        <begin position="1"/>
        <end position="25"/>
    </location>
</feature>
<dbReference type="InterPro" id="IPR011051">
    <property type="entry name" value="RmlC_Cupin_sf"/>
</dbReference>
<dbReference type="EMBL" id="SHAH01000014">
    <property type="protein sequence ID" value="RZO77425.1"/>
    <property type="molecule type" value="Genomic_DNA"/>
</dbReference>
<protein>
    <recommendedName>
        <fullName evidence="4">Cupin domain-containing protein</fullName>
    </recommendedName>
</protein>
<accession>A0A520S4J9</accession>
<comment type="caution">
    <text evidence="2">The sequence shown here is derived from an EMBL/GenBank/DDBJ whole genome shotgun (WGS) entry which is preliminary data.</text>
</comment>
<reference evidence="2 3" key="1">
    <citation type="submission" date="2019-02" db="EMBL/GenBank/DDBJ databases">
        <title>Prokaryotic population dynamics and viral predation in marine succession experiment using metagenomics: the confinement effect.</title>
        <authorList>
            <person name="Haro-Moreno J.M."/>
            <person name="Rodriguez-Valera F."/>
            <person name="Lopez-Perez M."/>
        </authorList>
    </citation>
    <scope>NUCLEOTIDE SEQUENCE [LARGE SCALE GENOMIC DNA]</scope>
    <source>
        <strain evidence="2">MED-G158</strain>
    </source>
</reference>
<gene>
    <name evidence="2" type="ORF">EVA69_01730</name>
</gene>
<dbReference type="InterPro" id="IPR014710">
    <property type="entry name" value="RmlC-like_jellyroll"/>
</dbReference>
<evidence type="ECO:0000313" key="3">
    <source>
        <dbReference type="Proteomes" id="UP000320404"/>
    </source>
</evidence>